<gene>
    <name evidence="1" type="ORF">NCTC12282_02707</name>
</gene>
<dbReference type="AlphaFoldDB" id="A0A484ZID8"/>
<evidence type="ECO:0000313" key="1">
    <source>
        <dbReference type="EMBL" id="VFS47768.1"/>
    </source>
</evidence>
<protein>
    <submittedName>
        <fullName evidence="1">Uncharacterized protein</fullName>
    </submittedName>
</protein>
<accession>A0A484ZID8</accession>
<dbReference type="Proteomes" id="UP000373449">
    <property type="component" value="Unassembled WGS sequence"/>
</dbReference>
<evidence type="ECO:0000313" key="2">
    <source>
        <dbReference type="Proteomes" id="UP000373449"/>
    </source>
</evidence>
<sequence length="50" mass="5592">MQEIVLVKSGQDGLSVRVAYKGKITYQFVITGAENQKEWIKLALLPVSLQ</sequence>
<proteinExistence type="predicted"/>
<dbReference type="RefSeq" id="WP_166792996.1">
    <property type="nucleotide sequence ID" value="NZ_CAADJA010000002.1"/>
</dbReference>
<reference evidence="1 2" key="1">
    <citation type="submission" date="2019-03" db="EMBL/GenBank/DDBJ databases">
        <authorList>
            <consortium name="Pathogen Informatics"/>
        </authorList>
    </citation>
    <scope>NUCLEOTIDE SEQUENCE [LARGE SCALE GENOMIC DNA]</scope>
    <source>
        <strain evidence="1 2">NCTC12282</strain>
    </source>
</reference>
<organism evidence="1 2">
    <name type="scientific">Budvicia aquatica</name>
    <dbReference type="NCBI Taxonomy" id="82979"/>
    <lineage>
        <taxon>Bacteria</taxon>
        <taxon>Pseudomonadati</taxon>
        <taxon>Pseudomonadota</taxon>
        <taxon>Gammaproteobacteria</taxon>
        <taxon>Enterobacterales</taxon>
        <taxon>Budviciaceae</taxon>
        <taxon>Budvicia</taxon>
    </lineage>
</organism>
<dbReference type="EMBL" id="CAADJA010000002">
    <property type="protein sequence ID" value="VFS47768.1"/>
    <property type="molecule type" value="Genomic_DNA"/>
</dbReference>
<name>A0A484ZID8_9GAMM</name>